<proteinExistence type="predicted"/>
<evidence type="ECO:0000313" key="1">
    <source>
        <dbReference type="EMBL" id="KAF6033035.1"/>
    </source>
</evidence>
<comment type="caution">
    <text evidence="1">The sequence shown here is derived from an EMBL/GenBank/DDBJ whole genome shotgun (WGS) entry which is preliminary data.</text>
</comment>
<name>A0A7J7K4F0_BUGNE</name>
<reference evidence="1" key="1">
    <citation type="submission" date="2020-06" db="EMBL/GenBank/DDBJ databases">
        <title>Draft genome of Bugula neritina, a colonial animal packing powerful symbionts and potential medicines.</title>
        <authorList>
            <person name="Rayko M."/>
        </authorList>
    </citation>
    <scope>NUCLEOTIDE SEQUENCE [LARGE SCALE GENOMIC DNA]</scope>
    <source>
        <strain evidence="1">Kwan_BN1</strain>
    </source>
</reference>
<dbReference type="Proteomes" id="UP000593567">
    <property type="component" value="Unassembled WGS sequence"/>
</dbReference>
<evidence type="ECO:0000313" key="2">
    <source>
        <dbReference type="Proteomes" id="UP000593567"/>
    </source>
</evidence>
<dbReference type="EMBL" id="VXIV02001458">
    <property type="protein sequence ID" value="KAF6033035.1"/>
    <property type="molecule type" value="Genomic_DNA"/>
</dbReference>
<sequence length="249" mass="27423">MSSIAEDMFSINQTGLIKWVRSQQSKPKLDNIAATNHTVYEVIDSQLPITAFQGPEQQMEVVSGSLSSILMAHNSRFCGIVTGIGRIARDIEKAYGIKLTVGEQTLPPKDCYPNTVVYHVKLPQWGVHDSQEAFDKALKEIAPVATQSSQPQASLNIKFVGLSKADVANSIDALKADADLLMVKEQWNSASQKPAIKRITEEQVSQLEGEARQIQVDMNIDRNEGCITIEGLRGDLPSIRERLMTSCLV</sequence>
<dbReference type="AlphaFoldDB" id="A0A7J7K4F0"/>
<keyword evidence="2" id="KW-1185">Reference proteome</keyword>
<protein>
    <submittedName>
        <fullName evidence="1">Uncharacterized protein</fullName>
    </submittedName>
</protein>
<gene>
    <name evidence="1" type="ORF">EB796_008616</name>
</gene>
<organism evidence="1 2">
    <name type="scientific">Bugula neritina</name>
    <name type="common">Brown bryozoan</name>
    <name type="synonym">Sertularia neritina</name>
    <dbReference type="NCBI Taxonomy" id="10212"/>
    <lineage>
        <taxon>Eukaryota</taxon>
        <taxon>Metazoa</taxon>
        <taxon>Spiralia</taxon>
        <taxon>Lophotrochozoa</taxon>
        <taxon>Bryozoa</taxon>
        <taxon>Gymnolaemata</taxon>
        <taxon>Cheilostomatida</taxon>
        <taxon>Flustrina</taxon>
        <taxon>Buguloidea</taxon>
        <taxon>Bugulidae</taxon>
        <taxon>Bugula</taxon>
    </lineage>
</organism>
<accession>A0A7J7K4F0</accession>